<gene>
    <name evidence="1" type="ORF">BSIN_2035</name>
</gene>
<evidence type="ECO:0000313" key="2">
    <source>
        <dbReference type="Proteomes" id="UP000198460"/>
    </source>
</evidence>
<evidence type="ECO:0000313" key="1">
    <source>
        <dbReference type="EMBL" id="SMF98749.1"/>
    </source>
</evidence>
<reference evidence="1 2" key="1">
    <citation type="submission" date="2017-04" db="EMBL/GenBank/DDBJ databases">
        <authorList>
            <person name="Afonso C.L."/>
            <person name="Miller P.J."/>
            <person name="Scott M.A."/>
            <person name="Spackman E."/>
            <person name="Goraichik I."/>
            <person name="Dimitrov K.M."/>
            <person name="Suarez D.L."/>
            <person name="Swayne D.E."/>
        </authorList>
    </citation>
    <scope>NUCLEOTIDE SEQUENCE [LARGE SCALE GENOMIC DNA]</scope>
    <source>
        <strain evidence="1">LMG 28154</strain>
    </source>
</reference>
<organism evidence="1 2">
    <name type="scientific">Burkholderia singularis</name>
    <dbReference type="NCBI Taxonomy" id="1503053"/>
    <lineage>
        <taxon>Bacteria</taxon>
        <taxon>Pseudomonadati</taxon>
        <taxon>Pseudomonadota</taxon>
        <taxon>Betaproteobacteria</taxon>
        <taxon>Burkholderiales</taxon>
        <taxon>Burkholderiaceae</taxon>
        <taxon>Burkholderia</taxon>
        <taxon>pseudomallei group</taxon>
    </lineage>
</organism>
<accession>A0A238H0J0</accession>
<dbReference type="EMBL" id="FXAN01000034">
    <property type="protein sequence ID" value="SMF98749.1"/>
    <property type="molecule type" value="Genomic_DNA"/>
</dbReference>
<proteinExistence type="predicted"/>
<dbReference type="Proteomes" id="UP000198460">
    <property type="component" value="Unassembled WGS sequence"/>
</dbReference>
<sequence length="70" mass="7782">MGFVRLPAQAGLSHRRLLSGWLTPVIARVMAEQSRGFGLDASCGWPLLTRRRERAPGLHVHIVRLRAAPD</sequence>
<protein>
    <submittedName>
        <fullName evidence="1">Uncharacterized protein</fullName>
    </submittedName>
</protein>
<name>A0A238H0J0_9BURK</name>
<dbReference type="AlphaFoldDB" id="A0A238H0J0"/>